<dbReference type="PANTHER" id="PTHR40078">
    <property type="entry name" value="INTEGRAL MEMBRANE PROTEIN-RELATED"/>
    <property type="match status" value="1"/>
</dbReference>
<organism evidence="2 3">
    <name type="scientific">Qiania dongpingensis</name>
    <dbReference type="NCBI Taxonomy" id="2763669"/>
    <lineage>
        <taxon>Bacteria</taxon>
        <taxon>Bacillati</taxon>
        <taxon>Bacillota</taxon>
        <taxon>Clostridia</taxon>
        <taxon>Lachnospirales</taxon>
        <taxon>Lachnospiraceae</taxon>
        <taxon>Qiania</taxon>
    </lineage>
</organism>
<sequence length="217" mass="22489">MNKGRRLAMALAGVALSGIGCGFIKTAMFGTDPYTGFITGLSQLSGAGYGNIYAIVNFAVFIAVWFLDQHYIGIATLINMVGAGYVVQFTSGLFSEGMERAVSGLALSGMGTGLLQAVFFLAGLFILSIGTALYFTADLGVSTYDAAALILRDRSKASLKACRMGTDLFCVVLALVLGASIGVGTVVTAICLGPFIEFFNGHVAVPLLRGKRPASAG</sequence>
<evidence type="ECO:0000313" key="3">
    <source>
        <dbReference type="Proteomes" id="UP000515823"/>
    </source>
</evidence>
<dbReference type="PANTHER" id="PTHR40078:SF1">
    <property type="entry name" value="INTEGRAL MEMBRANE PROTEIN"/>
    <property type="match status" value="1"/>
</dbReference>
<accession>A0A7G9G3Z2</accession>
<proteinExistence type="predicted"/>
<reference evidence="2 3" key="1">
    <citation type="submission" date="2020-08" db="EMBL/GenBank/DDBJ databases">
        <authorList>
            <person name="Liu C."/>
            <person name="Sun Q."/>
        </authorList>
    </citation>
    <scope>NUCLEOTIDE SEQUENCE [LARGE SCALE GENOMIC DNA]</scope>
    <source>
        <strain evidence="2 3">NSJ-38</strain>
    </source>
</reference>
<dbReference type="Proteomes" id="UP000515823">
    <property type="component" value="Chromosome"/>
</dbReference>
<keyword evidence="1" id="KW-1133">Transmembrane helix</keyword>
<protein>
    <recommendedName>
        <fullName evidence="4">YitT family protein</fullName>
    </recommendedName>
</protein>
<evidence type="ECO:0000313" key="2">
    <source>
        <dbReference type="EMBL" id="QNM05524.1"/>
    </source>
</evidence>
<dbReference type="Pfam" id="PF19700">
    <property type="entry name" value="DUF6198"/>
    <property type="match status" value="1"/>
</dbReference>
<keyword evidence="1" id="KW-0472">Membrane</keyword>
<dbReference type="EMBL" id="CP060634">
    <property type="protein sequence ID" value="QNM05524.1"/>
    <property type="molecule type" value="Genomic_DNA"/>
</dbReference>
<dbReference type="KEGG" id="qdo:H9Q78_14005"/>
<dbReference type="RefSeq" id="WP_249302589.1">
    <property type="nucleotide sequence ID" value="NZ_CP060634.1"/>
</dbReference>
<dbReference type="InterPro" id="IPR038750">
    <property type="entry name" value="YczE/YyaS-like"/>
</dbReference>
<feature type="transmembrane region" description="Helical" evidence="1">
    <location>
        <begin position="46"/>
        <end position="67"/>
    </location>
</feature>
<dbReference type="AlphaFoldDB" id="A0A7G9G3Z2"/>
<evidence type="ECO:0000256" key="1">
    <source>
        <dbReference type="SAM" id="Phobius"/>
    </source>
</evidence>
<evidence type="ECO:0008006" key="4">
    <source>
        <dbReference type="Google" id="ProtNLM"/>
    </source>
</evidence>
<name>A0A7G9G3Z2_9FIRM</name>
<feature type="transmembrane region" description="Helical" evidence="1">
    <location>
        <begin position="114"/>
        <end position="135"/>
    </location>
</feature>
<gene>
    <name evidence="2" type="ORF">H9Q78_14005</name>
</gene>
<feature type="transmembrane region" description="Helical" evidence="1">
    <location>
        <begin position="74"/>
        <end position="94"/>
    </location>
</feature>
<keyword evidence="1" id="KW-0812">Transmembrane</keyword>
<dbReference type="PROSITE" id="PS51257">
    <property type="entry name" value="PROKAR_LIPOPROTEIN"/>
    <property type="match status" value="1"/>
</dbReference>
<feature type="transmembrane region" description="Helical" evidence="1">
    <location>
        <begin position="168"/>
        <end position="196"/>
    </location>
</feature>
<keyword evidence="3" id="KW-1185">Reference proteome</keyword>